<dbReference type="EMBL" id="CP075566">
    <property type="protein sequence ID" value="QVW25320.1"/>
    <property type="molecule type" value="Genomic_DNA"/>
</dbReference>
<gene>
    <name evidence="1" type="ORF">KJF94_07025</name>
</gene>
<reference evidence="1 2" key="1">
    <citation type="submission" date="2021-05" db="EMBL/GenBank/DDBJ databases">
        <title>Complete genome of the cytokinin-producing biocontrol strain Pseudomonas fluorescens G20-18.</title>
        <authorList>
            <person name="Nielsen T.K."/>
            <person name="Mekureyaw M.F."/>
            <person name="Hansen L.H."/>
            <person name="Nicolaisen M.H."/>
            <person name="Roitsch T.G."/>
            <person name="Hennessy R.C."/>
        </authorList>
    </citation>
    <scope>NUCLEOTIDE SEQUENCE [LARGE SCALE GENOMIC DNA]</scope>
    <source>
        <strain evidence="1 2">G20-18</strain>
    </source>
</reference>
<evidence type="ECO:0000313" key="2">
    <source>
        <dbReference type="Proteomes" id="UP000681155"/>
    </source>
</evidence>
<name>A0ABX8F1B7_9PSED</name>
<organism evidence="1 2">
    <name type="scientific">Pseudomonas hormoni</name>
    <dbReference type="NCBI Taxonomy" id="3093767"/>
    <lineage>
        <taxon>Bacteria</taxon>
        <taxon>Pseudomonadati</taxon>
        <taxon>Pseudomonadota</taxon>
        <taxon>Gammaproteobacteria</taxon>
        <taxon>Pseudomonadales</taxon>
        <taxon>Pseudomonadaceae</taxon>
        <taxon>Pseudomonas</taxon>
    </lineage>
</organism>
<accession>A0ABX8F1B7</accession>
<proteinExistence type="predicted"/>
<sequence>MGTIELSDLRGYFKELAAPAFEEFWFEYQADIPVDIGRHMFIYRRLVTALFFLNHMTDKAAKQRGAENPGEVIRMVKARDPDAGTALDVCRSLTNDVKHPKTQPQTFGFRDRVETDEDGGNQLPCWIYTDKSGISHDLCDIAQRVWKYWIDYRHEREVAALP</sequence>
<evidence type="ECO:0000313" key="1">
    <source>
        <dbReference type="EMBL" id="QVW25320.1"/>
    </source>
</evidence>
<dbReference type="RefSeq" id="WP_214382167.1">
    <property type="nucleotide sequence ID" value="NZ_CP075566.1"/>
</dbReference>
<protein>
    <submittedName>
        <fullName evidence="1">Uncharacterized protein</fullName>
    </submittedName>
</protein>
<dbReference type="Proteomes" id="UP000681155">
    <property type="component" value="Chromosome"/>
</dbReference>
<keyword evidence="2" id="KW-1185">Reference proteome</keyword>